<sequence length="700" mass="75460">MLWLALGCLAPATARPLLPPPGLQADGLPALERVQAATRAEAPVLRFLGWHPQRREMLVLASAGGSQQLHRLAEPGARPQPLTGGRERVDSAQWEPQRGEYLVFSRDRGGDEAFRLYRLQPTDSRRDALAEPLALTPDGARVSAFQFLPQGQGLVYVLDPLDGRRSPAPKASVDAEGDEVSESTPSPSAQPSSARSQLFWMDPLRPESARLLGDSVGGRYTDLRVSTAGTVVALHTRQGRSQTLRFDLEAAVPPGGQALGAPGGAELREDDVLLQRQALGGDFRQLVLLRLNSGQRQAVKLPALAGDLEALAVPPPGSAMPLALVHNQAGVSVLRLARPGSEPPLQRMAAELPAGVIQGPQWHPRLPLLAFNHSSASSPGRILSWSQEDAGVQAWSGREAEPEAGVWLPEYAPLRWQSFDGLEISGLHVAPPPQFKGPRPVLISIHGGPSSQARPTHLSGSLRYLVETLGMHLILPNVRGSEGFGQRFLKLDNGRQREDAVRDISALLDLIAARPEMDARRVIVSGGSYGGYMSLAVATRESARIAGSICRVGIANFVSFLENTESYRRDNRRAEYGDERDPDMRAFLQRISPLSRAAAVRKPLFIIHGRNDPRVPYGEATQMVAAVRAAGTPVWFLTAEDEGHSFSRAENRDYLFSATVAFVQQALAAVPPDAEPDAQSVAADADVSSPLTQRSKAGAK</sequence>
<dbReference type="GO" id="GO:0004252">
    <property type="term" value="F:serine-type endopeptidase activity"/>
    <property type="evidence" value="ECO:0007669"/>
    <property type="project" value="TreeGrafter"/>
</dbReference>
<dbReference type="EMBL" id="POSP01000003">
    <property type="protein sequence ID" value="PND39354.1"/>
    <property type="molecule type" value="Genomic_DNA"/>
</dbReference>
<dbReference type="PANTHER" id="PTHR42776">
    <property type="entry name" value="SERINE PEPTIDASE S9 FAMILY MEMBER"/>
    <property type="match status" value="1"/>
</dbReference>
<dbReference type="Pfam" id="PF00326">
    <property type="entry name" value="Peptidase_S9"/>
    <property type="match status" value="1"/>
</dbReference>
<dbReference type="SUPFAM" id="SSF69322">
    <property type="entry name" value="Tricorn protease domain 2"/>
    <property type="match status" value="1"/>
</dbReference>
<keyword evidence="1" id="KW-0378">Hydrolase</keyword>
<dbReference type="PANTHER" id="PTHR42776:SF27">
    <property type="entry name" value="DIPEPTIDYL PEPTIDASE FAMILY MEMBER 6"/>
    <property type="match status" value="1"/>
</dbReference>
<name>A0A2N8L0Y6_9BURK</name>
<gene>
    <name evidence="4" type="ORF">C1O66_18675</name>
</gene>
<dbReference type="InterPro" id="IPR011042">
    <property type="entry name" value="6-blade_b-propeller_TolB-like"/>
</dbReference>
<dbReference type="InterPro" id="IPR029058">
    <property type="entry name" value="AB_hydrolase_fold"/>
</dbReference>
<dbReference type="Proteomes" id="UP000235916">
    <property type="component" value="Unassembled WGS sequence"/>
</dbReference>
<evidence type="ECO:0000256" key="2">
    <source>
        <dbReference type="SAM" id="MobiDB-lite"/>
    </source>
</evidence>
<dbReference type="SUPFAM" id="SSF53474">
    <property type="entry name" value="alpha/beta-Hydrolases"/>
    <property type="match status" value="1"/>
</dbReference>
<evidence type="ECO:0000313" key="4">
    <source>
        <dbReference type="EMBL" id="PND39354.1"/>
    </source>
</evidence>
<feature type="region of interest" description="Disordered" evidence="2">
    <location>
        <begin position="162"/>
        <end position="195"/>
    </location>
</feature>
<dbReference type="Gene3D" id="2.120.10.30">
    <property type="entry name" value="TolB, C-terminal domain"/>
    <property type="match status" value="1"/>
</dbReference>
<organism evidence="4 5">
    <name type="scientific">Kinneretia aquatilis</name>
    <dbReference type="NCBI Taxonomy" id="2070761"/>
    <lineage>
        <taxon>Bacteria</taxon>
        <taxon>Pseudomonadati</taxon>
        <taxon>Pseudomonadota</taxon>
        <taxon>Betaproteobacteria</taxon>
        <taxon>Burkholderiales</taxon>
        <taxon>Sphaerotilaceae</taxon>
        <taxon>Roseateles</taxon>
    </lineage>
</organism>
<dbReference type="GO" id="GO:0006508">
    <property type="term" value="P:proteolysis"/>
    <property type="evidence" value="ECO:0007669"/>
    <property type="project" value="InterPro"/>
</dbReference>
<evidence type="ECO:0000313" key="5">
    <source>
        <dbReference type="Proteomes" id="UP000235916"/>
    </source>
</evidence>
<protein>
    <recommendedName>
        <fullName evidence="3">Peptidase S9 prolyl oligopeptidase catalytic domain-containing protein</fullName>
    </recommendedName>
</protein>
<feature type="compositionally biased region" description="Low complexity" evidence="2">
    <location>
        <begin position="677"/>
        <end position="689"/>
    </location>
</feature>
<evidence type="ECO:0000259" key="3">
    <source>
        <dbReference type="Pfam" id="PF00326"/>
    </source>
</evidence>
<proteinExistence type="predicted"/>
<dbReference type="AlphaFoldDB" id="A0A2N8L0Y6"/>
<keyword evidence="5" id="KW-1185">Reference proteome</keyword>
<dbReference type="InterPro" id="IPR001375">
    <property type="entry name" value="Peptidase_S9_cat"/>
</dbReference>
<feature type="domain" description="Peptidase S9 prolyl oligopeptidase catalytic" evidence="3">
    <location>
        <begin position="463"/>
        <end position="667"/>
    </location>
</feature>
<comment type="caution">
    <text evidence="4">The sequence shown here is derived from an EMBL/GenBank/DDBJ whole genome shotgun (WGS) entry which is preliminary data.</text>
</comment>
<feature type="region of interest" description="Disordered" evidence="2">
    <location>
        <begin position="673"/>
        <end position="700"/>
    </location>
</feature>
<feature type="compositionally biased region" description="Polar residues" evidence="2">
    <location>
        <begin position="690"/>
        <end position="700"/>
    </location>
</feature>
<evidence type="ECO:0000256" key="1">
    <source>
        <dbReference type="ARBA" id="ARBA00022801"/>
    </source>
</evidence>
<accession>A0A2N8L0Y6</accession>
<dbReference type="Gene3D" id="3.40.50.1820">
    <property type="entry name" value="alpha/beta hydrolase"/>
    <property type="match status" value="1"/>
</dbReference>
<feature type="compositionally biased region" description="Low complexity" evidence="2">
    <location>
        <begin position="182"/>
        <end position="195"/>
    </location>
</feature>
<reference evidence="4 5" key="1">
    <citation type="submission" date="2018-01" db="EMBL/GenBank/DDBJ databases">
        <title>Draft genome sequence of Paucibacter aquatile CR182 isolated from freshwater of the Nakdong River.</title>
        <authorList>
            <person name="Choi A."/>
            <person name="Chung E.J."/>
        </authorList>
    </citation>
    <scope>NUCLEOTIDE SEQUENCE [LARGE SCALE GENOMIC DNA]</scope>
    <source>
        <strain evidence="4 5">CR182</strain>
    </source>
</reference>